<dbReference type="NCBIfam" id="NF045994">
    <property type="entry name" value="MAG4530_fam"/>
    <property type="match status" value="1"/>
</dbReference>
<evidence type="ECO:0000313" key="2">
    <source>
        <dbReference type="Proteomes" id="UP000294882"/>
    </source>
</evidence>
<gene>
    <name evidence="1" type="ORF">JN03_0019</name>
</gene>
<dbReference type="EMBL" id="SOCH01000002">
    <property type="protein sequence ID" value="TDU98010.1"/>
    <property type="molecule type" value="Genomic_DNA"/>
</dbReference>
<reference evidence="1 2" key="1">
    <citation type="submission" date="2019-03" db="EMBL/GenBank/DDBJ databases">
        <title>Genomic Encyclopedia of Archaeal and Bacterial Type Strains, Phase II (KMG-II): from individual species to whole genera.</title>
        <authorList>
            <person name="Goeker M."/>
        </authorList>
    </citation>
    <scope>NUCLEOTIDE SEQUENCE [LARGE SCALE GENOMIC DNA]</scope>
    <source>
        <strain evidence="1 2">ATCC 25591</strain>
    </source>
</reference>
<evidence type="ECO:0000313" key="1">
    <source>
        <dbReference type="EMBL" id="TDU98010.1"/>
    </source>
</evidence>
<proteinExistence type="predicted"/>
<organism evidence="1 2">
    <name type="scientific">Metamycoplasma hyosynoviae</name>
    <dbReference type="NCBI Taxonomy" id="29559"/>
    <lineage>
        <taxon>Bacteria</taxon>
        <taxon>Bacillati</taxon>
        <taxon>Mycoplasmatota</taxon>
        <taxon>Mycoplasmoidales</taxon>
        <taxon>Metamycoplasmataceae</taxon>
        <taxon>Metamycoplasma</taxon>
    </lineage>
</organism>
<name>A0A063YBT6_9BACT</name>
<dbReference type="Proteomes" id="UP000294882">
    <property type="component" value="Unassembled WGS sequence"/>
</dbReference>
<dbReference type="AlphaFoldDB" id="A0A063YBT6"/>
<sequence length="414" mass="50486">MDTDFKKIHFLNKEFIEHYSIIYRNILLQQNIIISSQFFIFVLNIIFNNFIWVKIITSLLLLISLIQIIIIIKLLTLFRTLFKSENIIKKIYILYRINKVLKIKSINIFFKKYLYKVNKTLLKQIRKINKKFVLHGSSAIMCNINLFWRAANDIDLIILDYDYNNKKIEKSFENQRFLKLISEFSYINYKIQDISIEILTTKFIPYTHINKHNLIWTCNIYWQIAMKIFQLIEYVLTRTDNKKTIEIIIDLMWIYNMHTKNFKRIKKINNALNYLLLSNFFVYYYLPYKVRITNNLEQINEKIKQIFIKNNWLNNLDKKFYDFLINLNFLNRIFDANLLKKINNIEKVLMFKRDLIWKEILNIDSQNNLKSIKLKTNLNKNFWINFDKYSKEIVSYLNFDVNDLRCYLLTKINI</sequence>
<comment type="caution">
    <text evidence="1">The sequence shown here is derived from an EMBL/GenBank/DDBJ whole genome shotgun (WGS) entry which is preliminary data.</text>
</comment>
<accession>A0A063YBT6</accession>
<protein>
    <submittedName>
        <fullName evidence="1">Uncharacterized protein</fullName>
    </submittedName>
</protein>